<dbReference type="AlphaFoldDB" id="S4PXS0"/>
<name>S4PXS0_9NEOP</name>
<organism evidence="1">
    <name type="scientific">Pararge aegeria</name>
    <name type="common">speckled wood butterfly</name>
    <dbReference type="NCBI Taxonomy" id="116150"/>
    <lineage>
        <taxon>Eukaryota</taxon>
        <taxon>Metazoa</taxon>
        <taxon>Ecdysozoa</taxon>
        <taxon>Arthropoda</taxon>
        <taxon>Hexapoda</taxon>
        <taxon>Insecta</taxon>
        <taxon>Pterygota</taxon>
        <taxon>Neoptera</taxon>
        <taxon>Endopterygota</taxon>
        <taxon>Lepidoptera</taxon>
        <taxon>Glossata</taxon>
        <taxon>Ditrysia</taxon>
        <taxon>Papilionoidea</taxon>
        <taxon>Nymphalidae</taxon>
        <taxon>Satyrinae</taxon>
        <taxon>Satyrini</taxon>
        <taxon>Parargina</taxon>
        <taxon>Pararge</taxon>
    </lineage>
</organism>
<dbReference type="EMBL" id="GAIX01004553">
    <property type="protein sequence ID" value="JAA88007.1"/>
    <property type="molecule type" value="Transcribed_RNA"/>
</dbReference>
<protein>
    <submittedName>
        <fullName evidence="1">Uncharacterized protein</fullName>
    </submittedName>
</protein>
<reference evidence="1" key="2">
    <citation type="submission" date="2013-05" db="EMBL/GenBank/DDBJ databases">
        <authorList>
            <person name="Carter J.-M."/>
            <person name="Baker S.C."/>
            <person name="Pink R."/>
            <person name="Carter D.R.F."/>
            <person name="Collins A."/>
            <person name="Tomlin J."/>
            <person name="Gibbs M."/>
            <person name="Breuker C.J."/>
        </authorList>
    </citation>
    <scope>NUCLEOTIDE SEQUENCE</scope>
    <source>
        <tissue evidence="1">Ovary</tissue>
    </source>
</reference>
<evidence type="ECO:0000313" key="1">
    <source>
        <dbReference type="EMBL" id="JAA88007.1"/>
    </source>
</evidence>
<accession>S4PXS0</accession>
<proteinExistence type="predicted"/>
<sequence>MLGRISIGRHSGDFRHQDMPFRNVPHYECFACHYYFIRGRYSLRTFRASKVAVAKRLDPQCVGTCVFCNLF</sequence>
<reference evidence="1" key="1">
    <citation type="journal article" date="2013" name="BMC Genomics">
        <title>Unscrambling butterfly oogenesis.</title>
        <authorList>
            <person name="Carter J.M."/>
            <person name="Baker S.C."/>
            <person name="Pink R."/>
            <person name="Carter D.R."/>
            <person name="Collins A."/>
            <person name="Tomlin J."/>
            <person name="Gibbs M."/>
            <person name="Breuker C.J."/>
        </authorList>
    </citation>
    <scope>NUCLEOTIDE SEQUENCE</scope>
    <source>
        <tissue evidence="1">Ovary</tissue>
    </source>
</reference>